<name>A0A9D1JJK2_9FIRM</name>
<dbReference type="Gene3D" id="3.40.50.300">
    <property type="entry name" value="P-loop containing nucleotide triphosphate hydrolases"/>
    <property type="match status" value="1"/>
</dbReference>
<keyword evidence="4 6" id="KW-0067">ATP-binding</keyword>
<dbReference type="CDD" id="cd03257">
    <property type="entry name" value="ABC_NikE_OppD_transporters"/>
    <property type="match status" value="1"/>
</dbReference>
<keyword evidence="3" id="KW-0547">Nucleotide-binding</keyword>
<dbReference type="InterPro" id="IPR050319">
    <property type="entry name" value="ABC_transp_ATP-bind"/>
</dbReference>
<reference evidence="6" key="2">
    <citation type="journal article" date="2021" name="PeerJ">
        <title>Extensive microbial diversity within the chicken gut microbiome revealed by metagenomics and culture.</title>
        <authorList>
            <person name="Gilroy R."/>
            <person name="Ravi A."/>
            <person name="Getino M."/>
            <person name="Pursley I."/>
            <person name="Horton D.L."/>
            <person name="Alikhan N.F."/>
            <person name="Baker D."/>
            <person name="Gharbi K."/>
            <person name="Hall N."/>
            <person name="Watson M."/>
            <person name="Adriaenssens E.M."/>
            <person name="Foster-Nyarko E."/>
            <person name="Jarju S."/>
            <person name="Secka A."/>
            <person name="Antonio M."/>
            <person name="Oren A."/>
            <person name="Chaudhuri R.R."/>
            <person name="La Ragione R."/>
            <person name="Hildebrand F."/>
            <person name="Pallen M.J."/>
        </authorList>
    </citation>
    <scope>NUCLEOTIDE SEQUENCE</scope>
    <source>
        <strain evidence="6">CHK190-19873</strain>
    </source>
</reference>
<proteinExistence type="inferred from homology"/>
<dbReference type="NCBIfam" id="NF008453">
    <property type="entry name" value="PRK11308.1"/>
    <property type="match status" value="1"/>
</dbReference>
<evidence type="ECO:0000256" key="3">
    <source>
        <dbReference type="ARBA" id="ARBA00022741"/>
    </source>
</evidence>
<dbReference type="GO" id="GO:0005524">
    <property type="term" value="F:ATP binding"/>
    <property type="evidence" value="ECO:0007669"/>
    <property type="project" value="UniProtKB-KW"/>
</dbReference>
<dbReference type="InterPro" id="IPR013563">
    <property type="entry name" value="Oligopep_ABC_C"/>
</dbReference>
<dbReference type="PROSITE" id="PS50893">
    <property type="entry name" value="ABC_TRANSPORTER_2"/>
    <property type="match status" value="1"/>
</dbReference>
<evidence type="ECO:0000256" key="2">
    <source>
        <dbReference type="ARBA" id="ARBA00022448"/>
    </source>
</evidence>
<dbReference type="EMBL" id="DVIQ01000033">
    <property type="protein sequence ID" value="HIS31261.1"/>
    <property type="molecule type" value="Genomic_DNA"/>
</dbReference>
<gene>
    <name evidence="6" type="ORF">IAB44_06905</name>
</gene>
<dbReference type="PANTHER" id="PTHR43776">
    <property type="entry name" value="TRANSPORT ATP-BINDING PROTEIN"/>
    <property type="match status" value="1"/>
</dbReference>
<evidence type="ECO:0000313" key="6">
    <source>
        <dbReference type="EMBL" id="HIS31261.1"/>
    </source>
</evidence>
<accession>A0A9D1JJK2</accession>
<organism evidence="6 7">
    <name type="scientific">Candidatus Limivivens intestinipullorum</name>
    <dbReference type="NCBI Taxonomy" id="2840858"/>
    <lineage>
        <taxon>Bacteria</taxon>
        <taxon>Bacillati</taxon>
        <taxon>Bacillota</taxon>
        <taxon>Clostridia</taxon>
        <taxon>Lachnospirales</taxon>
        <taxon>Lachnospiraceae</taxon>
        <taxon>Lachnospiraceae incertae sedis</taxon>
        <taxon>Candidatus Limivivens</taxon>
    </lineage>
</organism>
<dbReference type="PANTHER" id="PTHR43776:SF7">
    <property type="entry name" value="D,D-DIPEPTIDE TRANSPORT ATP-BINDING PROTEIN DDPF-RELATED"/>
    <property type="match status" value="1"/>
</dbReference>
<dbReference type="NCBIfam" id="TIGR01727">
    <property type="entry name" value="oligo_HPY"/>
    <property type="match status" value="1"/>
</dbReference>
<comment type="caution">
    <text evidence="6">The sequence shown here is derived from an EMBL/GenBank/DDBJ whole genome shotgun (WGS) entry which is preliminary data.</text>
</comment>
<dbReference type="InterPro" id="IPR027417">
    <property type="entry name" value="P-loop_NTPase"/>
</dbReference>
<dbReference type="GO" id="GO:0016887">
    <property type="term" value="F:ATP hydrolysis activity"/>
    <property type="evidence" value="ECO:0007669"/>
    <property type="project" value="InterPro"/>
</dbReference>
<feature type="domain" description="ABC transporter" evidence="5">
    <location>
        <begin position="6"/>
        <end position="255"/>
    </location>
</feature>
<dbReference type="InterPro" id="IPR003593">
    <property type="entry name" value="AAA+_ATPase"/>
</dbReference>
<evidence type="ECO:0000256" key="1">
    <source>
        <dbReference type="ARBA" id="ARBA00005417"/>
    </source>
</evidence>
<dbReference type="InterPro" id="IPR017871">
    <property type="entry name" value="ABC_transporter-like_CS"/>
</dbReference>
<dbReference type="SUPFAM" id="SSF52540">
    <property type="entry name" value="P-loop containing nucleoside triphosphate hydrolases"/>
    <property type="match status" value="1"/>
</dbReference>
<reference evidence="6" key="1">
    <citation type="submission" date="2020-10" db="EMBL/GenBank/DDBJ databases">
        <authorList>
            <person name="Gilroy R."/>
        </authorList>
    </citation>
    <scope>NUCLEOTIDE SEQUENCE</scope>
    <source>
        <strain evidence="6">CHK190-19873</strain>
    </source>
</reference>
<dbReference type="GO" id="GO:0015833">
    <property type="term" value="P:peptide transport"/>
    <property type="evidence" value="ECO:0007669"/>
    <property type="project" value="InterPro"/>
</dbReference>
<keyword evidence="2" id="KW-0813">Transport</keyword>
<dbReference type="Pfam" id="PF00005">
    <property type="entry name" value="ABC_tran"/>
    <property type="match status" value="1"/>
</dbReference>
<dbReference type="Proteomes" id="UP000823935">
    <property type="component" value="Unassembled WGS sequence"/>
</dbReference>
<dbReference type="GO" id="GO:0055085">
    <property type="term" value="P:transmembrane transport"/>
    <property type="evidence" value="ECO:0007669"/>
    <property type="project" value="UniProtKB-ARBA"/>
</dbReference>
<dbReference type="PROSITE" id="PS00211">
    <property type="entry name" value="ABC_TRANSPORTER_1"/>
    <property type="match status" value="1"/>
</dbReference>
<dbReference type="InterPro" id="IPR003439">
    <property type="entry name" value="ABC_transporter-like_ATP-bd"/>
</dbReference>
<dbReference type="Pfam" id="PF08352">
    <property type="entry name" value="oligo_HPY"/>
    <property type="match status" value="1"/>
</dbReference>
<evidence type="ECO:0000259" key="5">
    <source>
        <dbReference type="PROSITE" id="PS50893"/>
    </source>
</evidence>
<protein>
    <submittedName>
        <fullName evidence="6">Dipeptide ABC transporter ATP-binding protein</fullName>
    </submittedName>
</protein>
<dbReference type="FunFam" id="3.40.50.300:FF:000016">
    <property type="entry name" value="Oligopeptide ABC transporter ATP-binding component"/>
    <property type="match status" value="1"/>
</dbReference>
<dbReference type="AlphaFoldDB" id="A0A9D1JJK2"/>
<comment type="similarity">
    <text evidence="1">Belongs to the ABC transporter superfamily.</text>
</comment>
<evidence type="ECO:0000313" key="7">
    <source>
        <dbReference type="Proteomes" id="UP000823935"/>
    </source>
</evidence>
<sequence length="333" mass="36957">MSEALVSVKHAVKTFQAGKGMFGQKRRVHAVNDVSFDIIEGETFSLVGESGCGKSTTGRLVNHMLTPDSGEVWFHGTDISGFTEKQMRPLRKEIQMIYQDPYGSLNPRIKIQNLIGEPLLIHTKLSAGERLKKVHELLEVVGLTPMHGERYPHEFSGGQLQRVGIARALTVNPRLIIADEPVSALDVSIQAQVLNLLGRLQEEYKLTYLFISHDLSVVEMISDRIGVMYLGTIVETAPREELYGNPRHPYTQALLSAVPVPDPTKEKKRIILEGELPSPVNPPKGCLFHTRCPYCQEKCRQERPKAVEVGTGHTVKCHFPDILRSGAAGIGQP</sequence>
<dbReference type="SMART" id="SM00382">
    <property type="entry name" value="AAA"/>
    <property type="match status" value="1"/>
</dbReference>
<evidence type="ECO:0000256" key="4">
    <source>
        <dbReference type="ARBA" id="ARBA00022840"/>
    </source>
</evidence>